<feature type="region of interest" description="Disordered" evidence="7">
    <location>
        <begin position="270"/>
        <end position="303"/>
    </location>
</feature>
<dbReference type="InterPro" id="IPR017689">
    <property type="entry name" value="BamD"/>
</dbReference>
<feature type="chain" id="PRO_5009990407" description="Outer membrane protein assembly factor BamD" evidence="8">
    <location>
        <begin position="24"/>
        <end position="326"/>
    </location>
</feature>
<feature type="domain" description="Outer membrane lipoprotein BamD-like" evidence="9">
    <location>
        <begin position="31"/>
        <end position="236"/>
    </location>
</feature>
<keyword evidence="4 6" id="KW-0998">Cell outer membrane</keyword>
<evidence type="ECO:0000256" key="5">
    <source>
        <dbReference type="ARBA" id="ARBA00023288"/>
    </source>
</evidence>
<evidence type="ECO:0000313" key="11">
    <source>
        <dbReference type="Proteomes" id="UP000186895"/>
    </source>
</evidence>
<protein>
    <recommendedName>
        <fullName evidence="6">Outer membrane protein assembly factor BamD</fullName>
    </recommendedName>
</protein>
<dbReference type="HAMAP" id="MF_00922">
    <property type="entry name" value="OM_assembly_BamD"/>
    <property type="match status" value="1"/>
</dbReference>
<organism evidence="10 11">
    <name type="scientific">Marinobacterium stanieri</name>
    <dbReference type="NCBI Taxonomy" id="49186"/>
    <lineage>
        <taxon>Bacteria</taxon>
        <taxon>Pseudomonadati</taxon>
        <taxon>Pseudomonadota</taxon>
        <taxon>Gammaproteobacteria</taxon>
        <taxon>Oceanospirillales</taxon>
        <taxon>Oceanospirillaceae</taxon>
        <taxon>Marinobacterium</taxon>
    </lineage>
</organism>
<comment type="function">
    <text evidence="6">Part of the outer membrane protein assembly complex, which is involved in assembly and insertion of beta-barrel proteins into the outer membrane.</text>
</comment>
<comment type="subunit">
    <text evidence="6">Part of the Bam complex.</text>
</comment>
<dbReference type="Proteomes" id="UP000186895">
    <property type="component" value="Unassembled WGS sequence"/>
</dbReference>
<dbReference type="InterPro" id="IPR039565">
    <property type="entry name" value="BamD-like"/>
</dbReference>
<name>A0A1N6VRY4_9GAMM</name>
<evidence type="ECO:0000256" key="8">
    <source>
        <dbReference type="SAM" id="SignalP"/>
    </source>
</evidence>
<dbReference type="Gene3D" id="1.25.40.10">
    <property type="entry name" value="Tetratricopeptide repeat domain"/>
    <property type="match status" value="1"/>
</dbReference>
<comment type="subcellular location">
    <subcellularLocation>
        <location evidence="6">Cell outer membrane</location>
        <topology evidence="6">Lipid-anchor</topology>
    </subcellularLocation>
</comment>
<keyword evidence="2 6" id="KW-0472">Membrane</keyword>
<dbReference type="EMBL" id="FTMN01000009">
    <property type="protein sequence ID" value="SIQ80426.1"/>
    <property type="molecule type" value="Genomic_DNA"/>
</dbReference>
<dbReference type="CDD" id="cd15830">
    <property type="entry name" value="BamD"/>
    <property type="match status" value="1"/>
</dbReference>
<proteinExistence type="inferred from homology"/>
<evidence type="ECO:0000256" key="1">
    <source>
        <dbReference type="ARBA" id="ARBA00022729"/>
    </source>
</evidence>
<keyword evidence="3 6" id="KW-0564">Palmitate</keyword>
<evidence type="ECO:0000256" key="6">
    <source>
        <dbReference type="HAMAP-Rule" id="MF_00922"/>
    </source>
</evidence>
<dbReference type="GO" id="GO:0051205">
    <property type="term" value="P:protein insertion into membrane"/>
    <property type="evidence" value="ECO:0007669"/>
    <property type="project" value="UniProtKB-UniRule"/>
</dbReference>
<accession>A0A1N6VRY4</accession>
<dbReference type="PANTHER" id="PTHR37423">
    <property type="entry name" value="SOLUBLE LYTIC MUREIN TRANSGLYCOSYLASE-RELATED"/>
    <property type="match status" value="1"/>
</dbReference>
<dbReference type="InterPro" id="IPR011990">
    <property type="entry name" value="TPR-like_helical_dom_sf"/>
</dbReference>
<gene>
    <name evidence="6" type="primary">bamD</name>
    <name evidence="10" type="ORF">SAMN05421647_10972</name>
</gene>
<dbReference type="Pfam" id="PF13525">
    <property type="entry name" value="YfiO"/>
    <property type="match status" value="1"/>
</dbReference>
<evidence type="ECO:0000256" key="2">
    <source>
        <dbReference type="ARBA" id="ARBA00023136"/>
    </source>
</evidence>
<dbReference type="GO" id="GO:0043165">
    <property type="term" value="P:Gram-negative-bacterium-type cell outer membrane assembly"/>
    <property type="evidence" value="ECO:0007669"/>
    <property type="project" value="UniProtKB-UniRule"/>
</dbReference>
<evidence type="ECO:0000313" key="10">
    <source>
        <dbReference type="EMBL" id="SIQ80426.1"/>
    </source>
</evidence>
<dbReference type="eggNOG" id="COG4105">
    <property type="taxonomic scope" value="Bacteria"/>
</dbReference>
<evidence type="ECO:0000256" key="3">
    <source>
        <dbReference type="ARBA" id="ARBA00023139"/>
    </source>
</evidence>
<dbReference type="GO" id="GO:1990063">
    <property type="term" value="C:Bam protein complex"/>
    <property type="evidence" value="ECO:0007669"/>
    <property type="project" value="TreeGrafter"/>
</dbReference>
<dbReference type="FunFam" id="1.25.40.10:FF:000419">
    <property type="entry name" value="Outer membrane protein assembly factor BamD"/>
    <property type="match status" value="1"/>
</dbReference>
<keyword evidence="1 6" id="KW-0732">Signal</keyword>
<dbReference type="PANTHER" id="PTHR37423:SF1">
    <property type="entry name" value="OUTER MEMBRANE PROTEIN ASSEMBLY FACTOR BAMD"/>
    <property type="match status" value="1"/>
</dbReference>
<evidence type="ECO:0000256" key="7">
    <source>
        <dbReference type="SAM" id="MobiDB-lite"/>
    </source>
</evidence>
<dbReference type="PROSITE" id="PS51257">
    <property type="entry name" value="PROKAR_LIPOPROTEIN"/>
    <property type="match status" value="1"/>
</dbReference>
<dbReference type="SUPFAM" id="SSF48452">
    <property type="entry name" value="TPR-like"/>
    <property type="match status" value="1"/>
</dbReference>
<sequence length="326" mass="37040">MRPLKVLATLVLFSLLSACSWFGGDEKVAPDVPEQELYEEALSALESDNYDLAIEKLQLLEARYPFGRYSEQAQLELIYAYFRNYEPASASAAADRFIRLHPNHDNIDYAYYLKGLTAFEQDRSFIAQYLPIDVSQRDPGAALDSFESFSTLLTRYPDSEYAPDAQKRMQFLKNRLAAYEVHVAAYYMKRQAWVAAANRGRYVVENLQETPAVPDALAIMAEAYTELGMDDLAKNSLDVLQLNFPDYKIRPFKQRSATLLQTATFGLLGGDEPAEPARPIPLADRQRADAAEAEAEEAKQEERSWFSRMTFGVFDDEDETVQKTDR</sequence>
<keyword evidence="5 6" id="KW-0449">Lipoprotein</keyword>
<dbReference type="NCBIfam" id="TIGR03302">
    <property type="entry name" value="OM_YfiO"/>
    <property type="match status" value="1"/>
</dbReference>
<dbReference type="RefSeq" id="WP_010321664.1">
    <property type="nucleotide sequence ID" value="NZ_FTMN01000009.1"/>
</dbReference>
<comment type="similarity">
    <text evidence="6">Belongs to the BamD family.</text>
</comment>
<dbReference type="STRING" id="49186.SAMN05421647_10972"/>
<evidence type="ECO:0000256" key="4">
    <source>
        <dbReference type="ARBA" id="ARBA00023237"/>
    </source>
</evidence>
<reference evidence="10 11" key="1">
    <citation type="submission" date="2017-01" db="EMBL/GenBank/DDBJ databases">
        <authorList>
            <person name="Mah S.A."/>
            <person name="Swanson W.J."/>
            <person name="Moy G.W."/>
            <person name="Vacquier V.D."/>
        </authorList>
    </citation>
    <scope>NUCLEOTIDE SEQUENCE [LARGE SCALE GENOMIC DNA]</scope>
    <source>
        <strain evidence="10 11">DSM 7027</strain>
    </source>
</reference>
<keyword evidence="11" id="KW-1185">Reference proteome</keyword>
<feature type="signal peptide" evidence="8">
    <location>
        <begin position="1"/>
        <end position="23"/>
    </location>
</feature>
<feature type="compositionally biased region" description="Basic and acidic residues" evidence="7">
    <location>
        <begin position="284"/>
        <end position="303"/>
    </location>
</feature>
<dbReference type="AlphaFoldDB" id="A0A1N6VRY4"/>
<evidence type="ECO:0000259" key="9">
    <source>
        <dbReference type="Pfam" id="PF13525"/>
    </source>
</evidence>